<dbReference type="SUPFAM" id="SSF46785">
    <property type="entry name" value="Winged helix' DNA-binding domain"/>
    <property type="match status" value="2"/>
</dbReference>
<evidence type="ECO:0008006" key="7">
    <source>
        <dbReference type="Google" id="ProtNLM"/>
    </source>
</evidence>
<accession>A0A1G2T3G4</accession>
<dbReference type="InterPro" id="IPR036390">
    <property type="entry name" value="WH_DNA-bd_sf"/>
</dbReference>
<reference evidence="5 6" key="1">
    <citation type="journal article" date="2016" name="Nat. Commun.">
        <title>Thousands of microbial genomes shed light on interconnected biogeochemical processes in an aquifer system.</title>
        <authorList>
            <person name="Anantharaman K."/>
            <person name="Brown C.T."/>
            <person name="Hug L.A."/>
            <person name="Sharon I."/>
            <person name="Castelle C.J."/>
            <person name="Probst A.J."/>
            <person name="Thomas B.C."/>
            <person name="Singh A."/>
            <person name="Wilkins M.J."/>
            <person name="Karaoz U."/>
            <person name="Brodie E.L."/>
            <person name="Williams K.H."/>
            <person name="Hubbard S.S."/>
            <person name="Banfield J.F."/>
        </authorList>
    </citation>
    <scope>NUCLEOTIDE SEQUENCE [LARGE SCALE GENOMIC DNA]</scope>
</reference>
<evidence type="ECO:0000256" key="3">
    <source>
        <dbReference type="ARBA" id="ARBA00022829"/>
    </source>
</evidence>
<dbReference type="InterPro" id="IPR036388">
    <property type="entry name" value="WH-like_DNA-bd_sf"/>
</dbReference>
<sequence length="179" mass="20437">MLEQKIESILFFKNEPITLAELSKMLGVPRENLEFSISNLQKKYENSGIVIVTDGELVSFGTHPDNSKLIEEIQKEELSRELGRAGLETLAIILYRGPVSRREIDHIRGVNSGYTLRSLLIRGLIERADIERERSYSYKPTLKLLQYLGVTAKEELPEFEAAFKKMEEFVKQNSSTSSL</sequence>
<evidence type="ECO:0000256" key="2">
    <source>
        <dbReference type="ARBA" id="ARBA00022618"/>
    </source>
</evidence>
<dbReference type="InterPro" id="IPR005234">
    <property type="entry name" value="ScpB_csome_segregation"/>
</dbReference>
<comment type="caution">
    <text evidence="5">The sequence shown here is derived from an EMBL/GenBank/DDBJ whole genome shotgun (WGS) entry which is preliminary data.</text>
</comment>
<keyword evidence="1" id="KW-0963">Cytoplasm</keyword>
<keyword evidence="4" id="KW-0131">Cell cycle</keyword>
<name>A0A1G2T3G4_9BACT</name>
<gene>
    <name evidence="5" type="ORF">A2758_02780</name>
</gene>
<dbReference type="GO" id="GO:0051301">
    <property type="term" value="P:cell division"/>
    <property type="evidence" value="ECO:0007669"/>
    <property type="project" value="UniProtKB-KW"/>
</dbReference>
<dbReference type="PANTHER" id="PTHR34298">
    <property type="entry name" value="SEGREGATION AND CONDENSATION PROTEIN B"/>
    <property type="match status" value="1"/>
</dbReference>
<evidence type="ECO:0000313" key="5">
    <source>
        <dbReference type="EMBL" id="OHA91359.1"/>
    </source>
</evidence>
<dbReference type="AlphaFoldDB" id="A0A1G2T3G4"/>
<protein>
    <recommendedName>
        <fullName evidence="7">SMC-Scp complex subunit ScpB</fullName>
    </recommendedName>
</protein>
<dbReference type="Gene3D" id="1.10.10.10">
    <property type="entry name" value="Winged helix-like DNA-binding domain superfamily/Winged helix DNA-binding domain"/>
    <property type="match status" value="2"/>
</dbReference>
<keyword evidence="3" id="KW-0159">Chromosome partition</keyword>
<evidence type="ECO:0000256" key="4">
    <source>
        <dbReference type="ARBA" id="ARBA00023306"/>
    </source>
</evidence>
<proteinExistence type="predicted"/>
<dbReference type="Proteomes" id="UP000178612">
    <property type="component" value="Unassembled WGS sequence"/>
</dbReference>
<dbReference type="Pfam" id="PF04079">
    <property type="entry name" value="SMC_ScpB"/>
    <property type="match status" value="1"/>
</dbReference>
<dbReference type="PANTHER" id="PTHR34298:SF2">
    <property type="entry name" value="SEGREGATION AND CONDENSATION PROTEIN B"/>
    <property type="match status" value="1"/>
</dbReference>
<organism evidence="5 6">
    <name type="scientific">Candidatus Zambryskibacteria bacterium RIFCSPHIGHO2_01_FULL_49_18</name>
    <dbReference type="NCBI Taxonomy" id="1802740"/>
    <lineage>
        <taxon>Bacteria</taxon>
        <taxon>Candidatus Zambryskiibacteriota</taxon>
    </lineage>
</organism>
<keyword evidence="2" id="KW-0132">Cell division</keyword>
<evidence type="ECO:0000313" key="6">
    <source>
        <dbReference type="Proteomes" id="UP000178612"/>
    </source>
</evidence>
<dbReference type="GO" id="GO:0051304">
    <property type="term" value="P:chromosome separation"/>
    <property type="evidence" value="ECO:0007669"/>
    <property type="project" value="InterPro"/>
</dbReference>
<dbReference type="EMBL" id="MHVJ01000013">
    <property type="protein sequence ID" value="OHA91359.1"/>
    <property type="molecule type" value="Genomic_DNA"/>
</dbReference>
<evidence type="ECO:0000256" key="1">
    <source>
        <dbReference type="ARBA" id="ARBA00022490"/>
    </source>
</evidence>